<evidence type="ECO:0000256" key="1">
    <source>
        <dbReference type="SAM" id="SignalP"/>
    </source>
</evidence>
<dbReference type="InterPro" id="IPR027417">
    <property type="entry name" value="P-loop_NTPase"/>
</dbReference>
<dbReference type="OrthoDB" id="547419at2"/>
<comment type="caution">
    <text evidence="2">The sequence shown here is derived from an EMBL/GenBank/DDBJ whole genome shotgun (WGS) entry which is preliminary data.</text>
</comment>
<gene>
    <name evidence="2" type="ORF">FEV53_19605</name>
</gene>
<dbReference type="SUPFAM" id="SSF52540">
    <property type="entry name" value="P-loop containing nucleoside triphosphate hydrolases"/>
    <property type="match status" value="1"/>
</dbReference>
<accession>A0A547PIT1</accession>
<evidence type="ECO:0008006" key="4">
    <source>
        <dbReference type="Google" id="ProtNLM"/>
    </source>
</evidence>
<evidence type="ECO:0000313" key="2">
    <source>
        <dbReference type="EMBL" id="TRD14029.1"/>
    </source>
</evidence>
<proteinExistence type="predicted"/>
<dbReference type="EMBL" id="VFSV01000094">
    <property type="protein sequence ID" value="TRD14029.1"/>
    <property type="molecule type" value="Genomic_DNA"/>
</dbReference>
<protein>
    <recommendedName>
        <fullName evidence="4">Sulfotransferase domain-containing protein</fullName>
    </recommendedName>
</protein>
<keyword evidence="1" id="KW-0732">Signal</keyword>
<organism evidence="2 3">
    <name type="scientific">Palleronia caenipelagi</name>
    <dbReference type="NCBI Taxonomy" id="2489174"/>
    <lineage>
        <taxon>Bacteria</taxon>
        <taxon>Pseudomonadati</taxon>
        <taxon>Pseudomonadota</taxon>
        <taxon>Alphaproteobacteria</taxon>
        <taxon>Rhodobacterales</taxon>
        <taxon>Roseobacteraceae</taxon>
        <taxon>Palleronia</taxon>
    </lineage>
</organism>
<feature type="chain" id="PRO_5021873449" description="Sulfotransferase domain-containing protein" evidence="1">
    <location>
        <begin position="21"/>
        <end position="856"/>
    </location>
</feature>
<evidence type="ECO:0000313" key="3">
    <source>
        <dbReference type="Proteomes" id="UP000318590"/>
    </source>
</evidence>
<dbReference type="Proteomes" id="UP000318590">
    <property type="component" value="Unassembled WGS sequence"/>
</dbReference>
<feature type="signal peptide" evidence="1">
    <location>
        <begin position="1"/>
        <end position="20"/>
    </location>
</feature>
<reference evidence="2 3" key="1">
    <citation type="submission" date="2019-06" db="EMBL/GenBank/DDBJ databases">
        <title>Paenimaribius caenipelagi gen. nov., sp. nov., isolated from a tidal flat.</title>
        <authorList>
            <person name="Yoon J.-H."/>
        </authorList>
    </citation>
    <scope>NUCLEOTIDE SEQUENCE [LARGE SCALE GENOMIC DNA]</scope>
    <source>
        <strain evidence="2 3">JBTF-M29</strain>
    </source>
</reference>
<name>A0A547PIT1_9RHOB</name>
<dbReference type="AlphaFoldDB" id="A0A547PIT1"/>
<sequence length="856" mass="96993">MRPSLAIIMVLPAPTAGAHATIASLFELKVDALELIIVSTNKTDWPPTARSNDHILVSLCATIEDAIHTVTARAVIFLAQGQKLQMRDAIETHGDLTVFSATQYNGLGTSSASGLKIWEDPTGRYGFAALTGQCAFETTFLRMVWSRYRDCSKDQGHRFPDCLHFAGQYLAQDVHHSSQVHIVDNLCQTAFDDLRNLERVFYQRRHHSKRDAWIAREVYETTHRYFPVRKKFGVEFLRRWSTLVPQGVRLGKVFPDSRLFADGLPDLFALAAKKGALSVLQAAGEARFPDIADIYGLVDEEVQNDSVLETTLAWRDFRTVPSSPSGHAPPLGRQVKRIILHVGLPKCGSSALQHMLAFNRVKLIRQGMLFPASGIQLATGVRRHRISGHYKLFRDLLEPTRRGVAQSDIAKELRATNWDIDTLILSSEGITWLQLWKDGQSFARICQVLAADRLDVVYVTRDPGNWTRSLYKELCTSFQDEVPRYDIFRDHLEKTGLIEHNRVLERLKDIAPNAHFHTCNLDMAHGDGLLDWFFDEFSIDRDRFDTPSRSLMNTSYSNTQAILFRDFKTARRRSREEKSEATRYFLGTISQTQTEPAAWVNRSPDQRKAAFRDHLSRWREPSQNQASIPSALYAGGGCHRLAPGVHWRVLPCGDLLWSWEGSGDAQHKMIAQDETTRLTSTVVNFGEKRVCVMTQDDVLRFVKPDPKRATLHLQIGDPTHPLVDNWVSFRSLAESRYLFPDVGLVPERGIRGDEVSAVLAGMHEAEIVDLTRPWFDHRFYLANNRGVTKSGIDPSVHFHREGWKDGRRPNGWFDTSEYMDLRPRLRTEGLNPFAHFILSEALNAALTAGLTSELSS</sequence>
<keyword evidence="3" id="KW-1185">Reference proteome</keyword>
<dbReference type="RefSeq" id="WP_142836338.1">
    <property type="nucleotide sequence ID" value="NZ_VFSV01000094.1"/>
</dbReference>